<accession>A0A5J5K7D1</accession>
<dbReference type="SUPFAM" id="SSF55846">
    <property type="entry name" value="N-acetylmuramoyl-L-alanine amidase-like"/>
    <property type="match status" value="1"/>
</dbReference>
<organism evidence="2 3">
    <name type="scientific">Microbispora cellulosiformans</name>
    <dbReference type="NCBI Taxonomy" id="2614688"/>
    <lineage>
        <taxon>Bacteria</taxon>
        <taxon>Bacillati</taxon>
        <taxon>Actinomycetota</taxon>
        <taxon>Actinomycetes</taxon>
        <taxon>Streptosporangiales</taxon>
        <taxon>Streptosporangiaceae</taxon>
        <taxon>Microbispora</taxon>
    </lineage>
</organism>
<proteinExistence type="predicted"/>
<dbReference type="EMBL" id="VYTZ01000003">
    <property type="protein sequence ID" value="KAA9379594.1"/>
    <property type="molecule type" value="Genomic_DNA"/>
</dbReference>
<evidence type="ECO:0000259" key="1">
    <source>
        <dbReference type="Pfam" id="PF01471"/>
    </source>
</evidence>
<dbReference type="InterPro" id="IPR002477">
    <property type="entry name" value="Peptidoglycan-bd-like"/>
</dbReference>
<dbReference type="Pfam" id="PF01471">
    <property type="entry name" value="PG_binding_1"/>
    <property type="match status" value="1"/>
</dbReference>
<dbReference type="Gene3D" id="1.10.101.10">
    <property type="entry name" value="PGBD-like superfamily/PGBD"/>
    <property type="match status" value="1"/>
</dbReference>
<dbReference type="InterPro" id="IPR015510">
    <property type="entry name" value="PGRP"/>
</dbReference>
<dbReference type="PANTHER" id="PTHR11022">
    <property type="entry name" value="PEPTIDOGLYCAN RECOGNITION PROTEIN"/>
    <property type="match status" value="1"/>
</dbReference>
<dbReference type="AlphaFoldDB" id="A0A5J5K7D1"/>
<reference evidence="2 3" key="1">
    <citation type="submission" date="2019-09" db="EMBL/GenBank/DDBJ databases">
        <title>Screening of Novel Bioactive Compounds from Soil-Associated.</title>
        <authorList>
            <person name="Gong X."/>
        </authorList>
    </citation>
    <scope>NUCLEOTIDE SEQUENCE [LARGE SCALE GENOMIC DNA]</scope>
    <source>
        <strain evidence="2 3">Gxj-6</strain>
    </source>
</reference>
<evidence type="ECO:0000313" key="3">
    <source>
        <dbReference type="Proteomes" id="UP000327011"/>
    </source>
</evidence>
<comment type="caution">
    <text evidence="2">The sequence shown here is derived from an EMBL/GenBank/DDBJ whole genome shotgun (WGS) entry which is preliminary data.</text>
</comment>
<dbReference type="Proteomes" id="UP000327011">
    <property type="component" value="Unassembled WGS sequence"/>
</dbReference>
<gene>
    <name evidence="2" type="ORF">F5972_08025</name>
</gene>
<dbReference type="GO" id="GO:0008745">
    <property type="term" value="F:N-acetylmuramoyl-L-alanine amidase activity"/>
    <property type="evidence" value="ECO:0007669"/>
    <property type="project" value="InterPro"/>
</dbReference>
<dbReference type="RefSeq" id="WP_150932751.1">
    <property type="nucleotide sequence ID" value="NZ_VYTZ01000003.1"/>
</dbReference>
<protein>
    <submittedName>
        <fullName evidence="2">N-acetylmuramoyl-L-alanine amidase</fullName>
    </submittedName>
</protein>
<dbReference type="Gene3D" id="3.40.80.10">
    <property type="entry name" value="Peptidoglycan recognition protein-like"/>
    <property type="match status" value="1"/>
</dbReference>
<sequence>MDLIERHQWRARDPKGVVYLQAPPRGVKIHYMGARVDPGIVDDHNRCVEVVKSVQRQHMDVNLWGDIGYTGCACPHRKVFVGRGPGHLPAANGAGLNAKHYAILALLGDEGLVVPPPGLLHGLVDAIEWLRGEGAGREVKGHRDGYATDCPGDQLYAWVRQGARRPDDGGGAVAVPPWHRVLSYPPLMEGDDVRTWQARMRARGWRITVDGVFGPQSREICRQFQIEKRDLHVNPSMVGRVDRPTWEAAWTSPIT</sequence>
<dbReference type="SUPFAM" id="SSF47090">
    <property type="entry name" value="PGBD-like"/>
    <property type="match status" value="1"/>
</dbReference>
<dbReference type="PANTHER" id="PTHR11022:SF41">
    <property type="entry name" value="PEPTIDOGLYCAN-RECOGNITION PROTEIN LC-RELATED"/>
    <property type="match status" value="1"/>
</dbReference>
<keyword evidence="3" id="KW-1185">Reference proteome</keyword>
<dbReference type="InterPro" id="IPR036505">
    <property type="entry name" value="Amidase/PGRP_sf"/>
</dbReference>
<dbReference type="InterPro" id="IPR036366">
    <property type="entry name" value="PGBDSf"/>
</dbReference>
<name>A0A5J5K7D1_9ACTN</name>
<dbReference type="InterPro" id="IPR036365">
    <property type="entry name" value="PGBD-like_sf"/>
</dbReference>
<dbReference type="GO" id="GO:0009253">
    <property type="term" value="P:peptidoglycan catabolic process"/>
    <property type="evidence" value="ECO:0007669"/>
    <property type="project" value="InterPro"/>
</dbReference>
<evidence type="ECO:0000313" key="2">
    <source>
        <dbReference type="EMBL" id="KAA9379594.1"/>
    </source>
</evidence>
<feature type="domain" description="Peptidoglycan binding-like" evidence="1">
    <location>
        <begin position="190"/>
        <end position="248"/>
    </location>
</feature>